<evidence type="ECO:0000313" key="2">
    <source>
        <dbReference type="EMBL" id="CAG9171527.1"/>
    </source>
</evidence>
<comment type="caution">
    <text evidence="2">The sequence shown here is derived from an EMBL/GenBank/DDBJ whole genome shotgun (WGS) entry which is preliminary data.</text>
</comment>
<evidence type="ECO:0000313" key="3">
    <source>
        <dbReference type="Proteomes" id="UP000706525"/>
    </source>
</evidence>
<evidence type="ECO:0000256" key="1">
    <source>
        <dbReference type="SAM" id="MobiDB-lite"/>
    </source>
</evidence>
<proteinExistence type="predicted"/>
<accession>A0ABM8WVK2</accession>
<gene>
    <name evidence="2" type="ORF">LMG32289_02407</name>
</gene>
<feature type="region of interest" description="Disordered" evidence="1">
    <location>
        <begin position="1"/>
        <end position="55"/>
    </location>
</feature>
<keyword evidence="3" id="KW-1185">Reference proteome</keyword>
<protein>
    <submittedName>
        <fullName evidence="2">Uncharacterized protein</fullName>
    </submittedName>
</protein>
<dbReference type="EMBL" id="CAJZAG010000004">
    <property type="protein sequence ID" value="CAG9171527.1"/>
    <property type="molecule type" value="Genomic_DNA"/>
</dbReference>
<name>A0ABM8WVK2_9BURK</name>
<sequence length="55" mass="5555">MAQQMGMVCSPPPLECEGEQSDGAANGDGVPPAPSSVRGSKPMAQQMGMVCPPLP</sequence>
<dbReference type="Proteomes" id="UP000706525">
    <property type="component" value="Unassembled WGS sequence"/>
</dbReference>
<reference evidence="2 3" key="1">
    <citation type="submission" date="2021-08" db="EMBL/GenBank/DDBJ databases">
        <authorList>
            <person name="Peeters C."/>
        </authorList>
    </citation>
    <scope>NUCLEOTIDE SEQUENCE [LARGE SCALE GENOMIC DNA]</scope>
    <source>
        <strain evidence="2 3">LMG 32289</strain>
    </source>
</reference>
<organism evidence="2 3">
    <name type="scientific">Cupriavidus pampae</name>
    <dbReference type="NCBI Taxonomy" id="659251"/>
    <lineage>
        <taxon>Bacteria</taxon>
        <taxon>Pseudomonadati</taxon>
        <taxon>Pseudomonadota</taxon>
        <taxon>Betaproteobacteria</taxon>
        <taxon>Burkholderiales</taxon>
        <taxon>Burkholderiaceae</taxon>
        <taxon>Cupriavidus</taxon>
    </lineage>
</organism>